<evidence type="ECO:0000313" key="3">
    <source>
        <dbReference type="Proteomes" id="UP000623129"/>
    </source>
</evidence>
<comment type="caution">
    <text evidence="2">The sequence shown here is derived from an EMBL/GenBank/DDBJ whole genome shotgun (WGS) entry which is preliminary data.</text>
</comment>
<sequence>MSSKQDPAKSSVGSRSTDRHYRRPYADSPWIRRLRRSPSPPTPARSLSARAPTVQRHYTISTDESRTSLNLPQRDQDEHGEVISGFGSFQFNATNQLISWQFPLVAKIARFSCEERMENRRKEFKLSPFFRFRPPPGARCTVQNFSQRQFSVIAGEADFYSDATEAAPNISVQRSPALYVTNQEGEPFSYWNFERITRKTTISSFANVLSRENLIPRKRPQRWG</sequence>
<feature type="compositionally biased region" description="Polar residues" evidence="1">
    <location>
        <begin position="56"/>
        <end position="73"/>
    </location>
</feature>
<feature type="region of interest" description="Disordered" evidence="1">
    <location>
        <begin position="1"/>
        <end position="76"/>
    </location>
</feature>
<evidence type="ECO:0000256" key="1">
    <source>
        <dbReference type="SAM" id="MobiDB-lite"/>
    </source>
</evidence>
<dbReference type="EMBL" id="SWLB01000011">
    <property type="protein sequence ID" value="KAF3333017.1"/>
    <property type="molecule type" value="Genomic_DNA"/>
</dbReference>
<gene>
    <name evidence="2" type="ORF">FCM35_KLT02594</name>
</gene>
<reference evidence="2" key="1">
    <citation type="submission" date="2020-01" db="EMBL/GenBank/DDBJ databases">
        <title>Genome sequence of Kobresia littledalei, the first chromosome-level genome in the family Cyperaceae.</title>
        <authorList>
            <person name="Qu G."/>
        </authorList>
    </citation>
    <scope>NUCLEOTIDE SEQUENCE</scope>
    <source>
        <strain evidence="2">C.B.Clarke</strain>
        <tissue evidence="2">Leaf</tissue>
    </source>
</reference>
<keyword evidence="3" id="KW-1185">Reference proteome</keyword>
<dbReference type="AlphaFoldDB" id="A0A833R437"/>
<protein>
    <submittedName>
        <fullName evidence="2">Uncharacterized protein</fullName>
    </submittedName>
</protein>
<accession>A0A833R437</accession>
<dbReference type="Proteomes" id="UP000623129">
    <property type="component" value="Unassembled WGS sequence"/>
</dbReference>
<name>A0A833R437_9POAL</name>
<organism evidence="2 3">
    <name type="scientific">Carex littledalei</name>
    <dbReference type="NCBI Taxonomy" id="544730"/>
    <lineage>
        <taxon>Eukaryota</taxon>
        <taxon>Viridiplantae</taxon>
        <taxon>Streptophyta</taxon>
        <taxon>Embryophyta</taxon>
        <taxon>Tracheophyta</taxon>
        <taxon>Spermatophyta</taxon>
        <taxon>Magnoliopsida</taxon>
        <taxon>Liliopsida</taxon>
        <taxon>Poales</taxon>
        <taxon>Cyperaceae</taxon>
        <taxon>Cyperoideae</taxon>
        <taxon>Cariceae</taxon>
        <taxon>Carex</taxon>
        <taxon>Carex subgen. Euthyceras</taxon>
    </lineage>
</organism>
<proteinExistence type="predicted"/>
<evidence type="ECO:0000313" key="2">
    <source>
        <dbReference type="EMBL" id="KAF3333017.1"/>
    </source>
</evidence>